<dbReference type="Gene3D" id="2.30.38.10">
    <property type="entry name" value="Luciferase, Domain 3"/>
    <property type="match status" value="1"/>
</dbReference>
<feature type="non-terminal residue" evidence="2">
    <location>
        <position position="1"/>
    </location>
</feature>
<evidence type="ECO:0000259" key="1">
    <source>
        <dbReference type="Pfam" id="PF00501"/>
    </source>
</evidence>
<keyword evidence="3" id="KW-1185">Reference proteome</keyword>
<protein>
    <submittedName>
        <fullName evidence="2">AMP-binding protein</fullName>
    </submittedName>
</protein>
<dbReference type="PANTHER" id="PTHR45527:SF1">
    <property type="entry name" value="FATTY ACID SYNTHASE"/>
    <property type="match status" value="1"/>
</dbReference>
<feature type="domain" description="AMP-dependent synthetase/ligase" evidence="1">
    <location>
        <begin position="2"/>
        <end position="131"/>
    </location>
</feature>
<evidence type="ECO:0000313" key="3">
    <source>
        <dbReference type="Proteomes" id="UP000602198"/>
    </source>
</evidence>
<comment type="caution">
    <text evidence="2">The sequence shown here is derived from an EMBL/GenBank/DDBJ whole genome shotgun (WGS) entry which is preliminary data.</text>
</comment>
<dbReference type="SUPFAM" id="SSF56801">
    <property type="entry name" value="Acetyl-CoA synthetase-like"/>
    <property type="match status" value="1"/>
</dbReference>
<gene>
    <name evidence="2" type="ORF">JK358_38825</name>
</gene>
<evidence type="ECO:0000313" key="2">
    <source>
        <dbReference type="EMBL" id="MBL1080364.1"/>
    </source>
</evidence>
<dbReference type="PANTHER" id="PTHR45527">
    <property type="entry name" value="NONRIBOSOMAL PEPTIDE SYNTHETASE"/>
    <property type="match status" value="1"/>
</dbReference>
<name>A0ABS1ML43_9NOCA</name>
<proteinExistence type="predicted"/>
<dbReference type="RefSeq" id="WP_201958893.1">
    <property type="nucleotide sequence ID" value="NZ_JAERRJ010000067.1"/>
</dbReference>
<reference evidence="2 3" key="1">
    <citation type="submission" date="2021-01" db="EMBL/GenBank/DDBJ databases">
        <title>WGS of actinomycetes isolated from Thailand.</title>
        <authorList>
            <person name="Thawai C."/>
        </authorList>
    </citation>
    <scope>NUCLEOTIDE SEQUENCE [LARGE SCALE GENOMIC DNA]</scope>
    <source>
        <strain evidence="2 3">LPG 2</strain>
    </source>
</reference>
<dbReference type="Pfam" id="PF00501">
    <property type="entry name" value="AMP-binding"/>
    <property type="match status" value="1"/>
</dbReference>
<sequence length="132" mass="13745">ALLAAQKVTVLSQTPSAFYALQAVRAMGGEDLPPLHLDAVVLAGEAVEPGRLRTWWRDHPDTGTRLINMYGTTETTVHASFRELTPADAEATASPIGVPLTGLAFFVLDSSLGEVGVGVVGELYVVGGGVAD</sequence>
<organism evidence="2 3">
    <name type="scientific">Nocardia acididurans</name>
    <dbReference type="NCBI Taxonomy" id="2802282"/>
    <lineage>
        <taxon>Bacteria</taxon>
        <taxon>Bacillati</taxon>
        <taxon>Actinomycetota</taxon>
        <taxon>Actinomycetes</taxon>
        <taxon>Mycobacteriales</taxon>
        <taxon>Nocardiaceae</taxon>
        <taxon>Nocardia</taxon>
    </lineage>
</organism>
<dbReference type="Proteomes" id="UP000602198">
    <property type="component" value="Unassembled WGS sequence"/>
</dbReference>
<dbReference type="EMBL" id="JAERRJ010000067">
    <property type="protein sequence ID" value="MBL1080364.1"/>
    <property type="molecule type" value="Genomic_DNA"/>
</dbReference>
<dbReference type="Gene3D" id="3.40.50.980">
    <property type="match status" value="1"/>
</dbReference>
<dbReference type="InterPro" id="IPR000873">
    <property type="entry name" value="AMP-dep_synth/lig_dom"/>
</dbReference>
<feature type="non-terminal residue" evidence="2">
    <location>
        <position position="132"/>
    </location>
</feature>
<accession>A0ABS1ML43</accession>